<dbReference type="SUPFAM" id="SSF56112">
    <property type="entry name" value="Protein kinase-like (PK-like)"/>
    <property type="match status" value="1"/>
</dbReference>
<keyword evidence="2" id="KW-0723">Serine/threonine-protein kinase</keyword>
<dbReference type="Gene3D" id="1.20.1440.180">
    <property type="entry name" value="KEN domain"/>
    <property type="match status" value="1"/>
</dbReference>
<evidence type="ECO:0000256" key="5">
    <source>
        <dbReference type="ARBA" id="ARBA00022741"/>
    </source>
</evidence>
<evidence type="ECO:0000256" key="3">
    <source>
        <dbReference type="ARBA" id="ARBA00022679"/>
    </source>
</evidence>
<dbReference type="InterPro" id="IPR010513">
    <property type="entry name" value="KEN_dom"/>
</dbReference>
<dbReference type="GO" id="GO:0036498">
    <property type="term" value="P:IRE1-mediated unfolded protein response"/>
    <property type="evidence" value="ECO:0007669"/>
    <property type="project" value="TreeGrafter"/>
</dbReference>
<dbReference type="PANTHER" id="PTHR13954:SF6">
    <property type="entry name" value="NON-SPECIFIC SERINE_THREONINE PROTEIN KINASE"/>
    <property type="match status" value="1"/>
</dbReference>
<dbReference type="GO" id="GO:0004521">
    <property type="term" value="F:RNA endonuclease activity"/>
    <property type="evidence" value="ECO:0007669"/>
    <property type="project" value="InterPro"/>
</dbReference>
<name>A0A0N4VB01_ENTVE</name>
<evidence type="ECO:0000256" key="6">
    <source>
        <dbReference type="ARBA" id="ARBA00022777"/>
    </source>
</evidence>
<dbReference type="GO" id="GO:0070059">
    <property type="term" value="P:intrinsic apoptotic signaling pathway in response to endoplasmic reticulum stress"/>
    <property type="evidence" value="ECO:0007669"/>
    <property type="project" value="TreeGrafter"/>
</dbReference>
<dbReference type="FunFam" id="3.30.200.20:FF:000077">
    <property type="entry name" value="Putative Serine/threonine-protein kinase/endoribonuclease IRE1"/>
    <property type="match status" value="1"/>
</dbReference>
<keyword evidence="4" id="KW-0732">Signal</keyword>
<dbReference type="GO" id="GO:0006397">
    <property type="term" value="P:mRNA processing"/>
    <property type="evidence" value="ECO:0007669"/>
    <property type="project" value="InterPro"/>
</dbReference>
<dbReference type="InterPro" id="IPR011009">
    <property type="entry name" value="Kinase-like_dom_sf"/>
</dbReference>
<dbReference type="Gene3D" id="3.30.200.20">
    <property type="entry name" value="Phosphorylase Kinase, domain 1"/>
    <property type="match status" value="1"/>
</dbReference>
<reference evidence="13" key="1">
    <citation type="submission" date="2017-02" db="UniProtKB">
        <authorList>
            <consortium name="WormBaseParasite"/>
        </authorList>
    </citation>
    <scope>IDENTIFICATION</scope>
</reference>
<dbReference type="PROSITE" id="PS50011">
    <property type="entry name" value="PROTEIN_KINASE_DOM"/>
    <property type="match status" value="1"/>
</dbReference>
<evidence type="ECO:0000256" key="1">
    <source>
        <dbReference type="ARBA" id="ARBA00012513"/>
    </source>
</evidence>
<organism evidence="13">
    <name type="scientific">Enterobius vermicularis</name>
    <name type="common">Human pinworm</name>
    <dbReference type="NCBI Taxonomy" id="51028"/>
    <lineage>
        <taxon>Eukaryota</taxon>
        <taxon>Metazoa</taxon>
        <taxon>Ecdysozoa</taxon>
        <taxon>Nematoda</taxon>
        <taxon>Chromadorea</taxon>
        <taxon>Rhabditida</taxon>
        <taxon>Spirurina</taxon>
        <taxon>Oxyuridomorpha</taxon>
        <taxon>Oxyuroidea</taxon>
        <taxon>Oxyuridae</taxon>
        <taxon>Enterobius</taxon>
    </lineage>
</organism>
<evidence type="ECO:0000313" key="13">
    <source>
        <dbReference type="WBParaSite" id="EVEC_0000769601-mRNA-1"/>
    </source>
</evidence>
<keyword evidence="7" id="KW-0067">ATP-binding</keyword>
<keyword evidence="8" id="KW-1133">Transmembrane helix</keyword>
<dbReference type="PROSITE" id="PS00108">
    <property type="entry name" value="PROTEIN_KINASE_ST"/>
    <property type="match status" value="1"/>
</dbReference>
<evidence type="ECO:0000259" key="10">
    <source>
        <dbReference type="PROSITE" id="PS51392"/>
    </source>
</evidence>
<sequence>MGFDVEACTVINEWKEALEHGTRSWVDDLLHAENVFSSSAHPKNLFPTLYVGESDFGLYATSAFVDERTITIAPKYIGPPLLEGPMPIAVQTGDAPRNLPSSRPILRLDYDFSTIHRTEDGEFLLLGYHEPPETVRPHLLFPDRRPFSSIPTLTYVTNHGIQPASTLQAEEHEWTFDFIIVQLWRHHPKWLVGIVTSVLILVLSVVWMCGRFVNGQRIFQCLFQSGASSLPGAFAETRSAQTSKRFSLWPFKQIDKENGMVQIGSICYDPRAVLGRGCEGTIVYKGVFGGRDVAVKRIIADFVRLADREVDLLKESDAHSHVIRYFCMESDSMFRYIALELCSASLQEYVEKEAVRERCVLKPMEILFQATEGVAYLHSIKIVHRDLKPQNILFSMPNQHRIVRVLISDFGLCKRLQLDKNSISRRSGFAGTDGWIAPEALVSESSVTRAVDIFSLGCIYYYVLTEGKHPFGDSLHRQANIMQGEYSLKALNLTSSFCSTFSYNPIAVSLIEKMLQRDWTARPSASELSKHPFFWSKEQQLQFFSDVSDRVEKEGEQSLVVTQLERNSRGIVSNNWRQVICPALAGDLRKFRTYKGSSVRDLLRAMRNKKHHYRELPEPVRESLGEIPNQFVTYFTDRFPQVNNFTSGRLYL</sequence>
<dbReference type="GO" id="GO:1990604">
    <property type="term" value="C:IRE1-TRAF2-ASK1 complex"/>
    <property type="evidence" value="ECO:0007669"/>
    <property type="project" value="TreeGrafter"/>
</dbReference>
<dbReference type="EC" id="2.7.11.1" evidence="1"/>
<protein>
    <recommendedName>
        <fullName evidence="1">non-specific serine/threonine protein kinase</fullName>
        <ecNumber evidence="1">2.7.11.1</ecNumber>
    </recommendedName>
</protein>
<evidence type="ECO:0000256" key="2">
    <source>
        <dbReference type="ARBA" id="ARBA00022527"/>
    </source>
</evidence>
<evidence type="ECO:0000256" key="8">
    <source>
        <dbReference type="SAM" id="Phobius"/>
    </source>
</evidence>
<dbReference type="CDD" id="cd10422">
    <property type="entry name" value="RNase_Ire1"/>
    <property type="match status" value="1"/>
</dbReference>
<dbReference type="AlphaFoldDB" id="A0A0N4VB01"/>
<dbReference type="GO" id="GO:0005524">
    <property type="term" value="F:ATP binding"/>
    <property type="evidence" value="ECO:0007669"/>
    <property type="project" value="UniProtKB-KW"/>
</dbReference>
<feature type="transmembrane region" description="Helical" evidence="8">
    <location>
        <begin position="190"/>
        <end position="208"/>
    </location>
</feature>
<keyword evidence="3" id="KW-0808">Transferase</keyword>
<proteinExistence type="predicted"/>
<dbReference type="InterPro" id="IPR008271">
    <property type="entry name" value="Ser/Thr_kinase_AS"/>
</dbReference>
<feature type="domain" description="KEN" evidence="10">
    <location>
        <begin position="537"/>
        <end position="652"/>
    </location>
</feature>
<dbReference type="Pfam" id="PF06479">
    <property type="entry name" value="Ribonuc_2-5A"/>
    <property type="match status" value="1"/>
</dbReference>
<feature type="domain" description="Protein kinase" evidence="9">
    <location>
        <begin position="268"/>
        <end position="534"/>
    </location>
</feature>
<dbReference type="SMART" id="SM00220">
    <property type="entry name" value="S_TKc"/>
    <property type="match status" value="1"/>
</dbReference>
<evidence type="ECO:0000256" key="7">
    <source>
        <dbReference type="ARBA" id="ARBA00022840"/>
    </source>
</evidence>
<dbReference type="PANTHER" id="PTHR13954">
    <property type="entry name" value="IRE1-RELATED"/>
    <property type="match status" value="1"/>
</dbReference>
<dbReference type="InterPro" id="IPR000719">
    <property type="entry name" value="Prot_kinase_dom"/>
</dbReference>
<evidence type="ECO:0000259" key="9">
    <source>
        <dbReference type="PROSITE" id="PS50011"/>
    </source>
</evidence>
<dbReference type="GO" id="GO:0051082">
    <property type="term" value="F:unfolded protein binding"/>
    <property type="evidence" value="ECO:0007669"/>
    <property type="project" value="TreeGrafter"/>
</dbReference>
<accession>A0A0N4VB01</accession>
<keyword evidence="12" id="KW-1185">Reference proteome</keyword>
<dbReference type="Pfam" id="PF00069">
    <property type="entry name" value="Pkinase"/>
    <property type="match status" value="1"/>
</dbReference>
<dbReference type="EMBL" id="UXUI01008811">
    <property type="protein sequence ID" value="VDD92429.1"/>
    <property type="molecule type" value="Genomic_DNA"/>
</dbReference>
<gene>
    <name evidence="11" type="ORF">EVEC_LOCUS7180</name>
</gene>
<reference evidence="11 12" key="2">
    <citation type="submission" date="2018-10" db="EMBL/GenBank/DDBJ databases">
        <authorList>
            <consortium name="Pathogen Informatics"/>
        </authorList>
    </citation>
    <scope>NUCLEOTIDE SEQUENCE [LARGE SCALE GENOMIC DNA]</scope>
</reference>
<dbReference type="InterPro" id="IPR038357">
    <property type="entry name" value="KEN_sf"/>
</dbReference>
<dbReference type="Gene3D" id="1.10.510.10">
    <property type="entry name" value="Transferase(Phosphotransferase) domain 1"/>
    <property type="match status" value="1"/>
</dbReference>
<dbReference type="GO" id="GO:0004674">
    <property type="term" value="F:protein serine/threonine kinase activity"/>
    <property type="evidence" value="ECO:0007669"/>
    <property type="project" value="UniProtKB-KW"/>
</dbReference>
<keyword evidence="8" id="KW-0472">Membrane</keyword>
<keyword evidence="8" id="KW-0812">Transmembrane</keyword>
<evidence type="ECO:0000313" key="11">
    <source>
        <dbReference type="EMBL" id="VDD92429.1"/>
    </source>
</evidence>
<dbReference type="InterPro" id="IPR045133">
    <property type="entry name" value="IRE1/2-like"/>
</dbReference>
<evidence type="ECO:0000313" key="12">
    <source>
        <dbReference type="Proteomes" id="UP000274131"/>
    </source>
</evidence>
<keyword evidence="5" id="KW-0547">Nucleotide-binding</keyword>
<dbReference type="PROSITE" id="PS51392">
    <property type="entry name" value="KEN"/>
    <property type="match status" value="1"/>
</dbReference>
<keyword evidence="6" id="KW-0418">Kinase</keyword>
<dbReference type="SMART" id="SM00580">
    <property type="entry name" value="PUG"/>
    <property type="match status" value="1"/>
</dbReference>
<dbReference type="STRING" id="51028.A0A0N4VB01"/>
<evidence type="ECO:0000256" key="4">
    <source>
        <dbReference type="ARBA" id="ARBA00022729"/>
    </source>
</evidence>
<dbReference type="Proteomes" id="UP000274131">
    <property type="component" value="Unassembled WGS sequence"/>
</dbReference>
<dbReference type="OrthoDB" id="63989at2759"/>
<dbReference type="WBParaSite" id="EVEC_0000769601-mRNA-1">
    <property type="protein sequence ID" value="EVEC_0000769601-mRNA-1"/>
    <property type="gene ID" value="EVEC_0000769601"/>
</dbReference>